<keyword evidence="1" id="KW-1133">Transmembrane helix</keyword>
<feature type="transmembrane region" description="Helical" evidence="1">
    <location>
        <begin position="31"/>
        <end position="48"/>
    </location>
</feature>
<evidence type="ECO:0000256" key="1">
    <source>
        <dbReference type="SAM" id="Phobius"/>
    </source>
</evidence>
<name>A0A8S5S0Q9_9CAUD</name>
<keyword evidence="1" id="KW-0472">Membrane</keyword>
<sequence>MELFQNDYDFHIDPFVMNKIQYNIPRNPEELYYLKITILYIQFYLYLAPMKLFALLPSTNPTCLYTEFLL</sequence>
<keyword evidence="1" id="KW-0812">Transmembrane</keyword>
<proteinExistence type="predicted"/>
<organism evidence="2">
    <name type="scientific">Podoviridae sp. ct8Lf7</name>
    <dbReference type="NCBI Taxonomy" id="2827723"/>
    <lineage>
        <taxon>Viruses</taxon>
        <taxon>Duplodnaviria</taxon>
        <taxon>Heunggongvirae</taxon>
        <taxon>Uroviricota</taxon>
        <taxon>Caudoviricetes</taxon>
    </lineage>
</organism>
<reference evidence="2" key="1">
    <citation type="journal article" date="2021" name="Proc. Natl. Acad. Sci. U.S.A.">
        <title>A Catalog of Tens of Thousands of Viruses from Human Metagenomes Reveals Hidden Associations with Chronic Diseases.</title>
        <authorList>
            <person name="Tisza M.J."/>
            <person name="Buck C.B."/>
        </authorList>
    </citation>
    <scope>NUCLEOTIDE SEQUENCE</scope>
    <source>
        <strain evidence="2">Ct8Lf7</strain>
    </source>
</reference>
<evidence type="ECO:0000313" key="2">
    <source>
        <dbReference type="EMBL" id="DAF44566.1"/>
    </source>
</evidence>
<protein>
    <submittedName>
        <fullName evidence="2">Uncharacterized protein</fullName>
    </submittedName>
</protein>
<dbReference type="EMBL" id="BK032511">
    <property type="protein sequence ID" value="DAF44566.1"/>
    <property type="molecule type" value="Genomic_DNA"/>
</dbReference>
<accession>A0A8S5S0Q9</accession>